<proteinExistence type="predicted"/>
<dbReference type="SUPFAM" id="SSF50475">
    <property type="entry name" value="FMN-binding split barrel"/>
    <property type="match status" value="1"/>
</dbReference>
<keyword evidence="3" id="KW-1185">Reference proteome</keyword>
<accession>A0ABR6NE93</accession>
<dbReference type="Gene3D" id="2.30.110.10">
    <property type="entry name" value="Electron Transport, Fmn-binding Protein, Chain A"/>
    <property type="match status" value="1"/>
</dbReference>
<dbReference type="InterPro" id="IPR012349">
    <property type="entry name" value="Split_barrel_FMN-bd"/>
</dbReference>
<dbReference type="EMBL" id="JACHKA010000001">
    <property type="protein sequence ID" value="MBB5984549.1"/>
    <property type="molecule type" value="Genomic_DNA"/>
</dbReference>
<evidence type="ECO:0000313" key="2">
    <source>
        <dbReference type="EMBL" id="MBB5984549.1"/>
    </source>
</evidence>
<sequence>MSDDLAREVTHQFWKALADSPILMVRRDGSGEHALPMTAQLDEALGPQRGGAIWFFTVTDNRLAAGGPAMAQFAARDHDLFACISGRLVEETDPGVIDRFWSSGVAAWYEQGRSDPKLLMLRFDLDDLEIWTADMSIKGRFRLLLGRKVDPEDAGAHIRTHA</sequence>
<evidence type="ECO:0000259" key="1">
    <source>
        <dbReference type="Pfam" id="PF16242"/>
    </source>
</evidence>
<dbReference type="PANTHER" id="PTHR34818:SF1">
    <property type="entry name" value="PROTEIN BLI-3"/>
    <property type="match status" value="1"/>
</dbReference>
<dbReference type="RefSeq" id="WP_184149838.1">
    <property type="nucleotide sequence ID" value="NZ_JACHKA010000001.1"/>
</dbReference>
<protein>
    <submittedName>
        <fullName evidence="2">General stress protein 26</fullName>
    </submittedName>
</protein>
<dbReference type="InterPro" id="IPR052917">
    <property type="entry name" value="Stress-Dev_Protein"/>
</dbReference>
<dbReference type="InterPro" id="IPR038725">
    <property type="entry name" value="YdaG_split_barrel_FMN-bd"/>
</dbReference>
<dbReference type="Pfam" id="PF16242">
    <property type="entry name" value="Pyrid_ox_like"/>
    <property type="match status" value="1"/>
</dbReference>
<dbReference type="PANTHER" id="PTHR34818">
    <property type="entry name" value="PROTEIN BLI-3"/>
    <property type="match status" value="1"/>
</dbReference>
<gene>
    <name evidence="2" type="ORF">HNP60_000523</name>
</gene>
<dbReference type="Proteomes" id="UP001138540">
    <property type="component" value="Unassembled WGS sequence"/>
</dbReference>
<feature type="domain" description="General stress protein FMN-binding split barrel" evidence="1">
    <location>
        <begin position="11"/>
        <end position="135"/>
    </location>
</feature>
<evidence type="ECO:0000313" key="3">
    <source>
        <dbReference type="Proteomes" id="UP001138540"/>
    </source>
</evidence>
<name>A0ABR6NE93_9SPHN</name>
<comment type="caution">
    <text evidence="2">The sequence shown here is derived from an EMBL/GenBank/DDBJ whole genome shotgun (WGS) entry which is preliminary data.</text>
</comment>
<organism evidence="2 3">
    <name type="scientific">Sphingobium lignivorans</name>
    <dbReference type="NCBI Taxonomy" id="2735886"/>
    <lineage>
        <taxon>Bacteria</taxon>
        <taxon>Pseudomonadati</taxon>
        <taxon>Pseudomonadota</taxon>
        <taxon>Alphaproteobacteria</taxon>
        <taxon>Sphingomonadales</taxon>
        <taxon>Sphingomonadaceae</taxon>
        <taxon>Sphingobium</taxon>
    </lineage>
</organism>
<reference evidence="2 3" key="1">
    <citation type="submission" date="2020-08" db="EMBL/GenBank/DDBJ databases">
        <title>Exploring microbial biodiversity for novel pathways involved in the catabolism of aromatic compounds derived from lignin.</title>
        <authorList>
            <person name="Elkins J."/>
        </authorList>
    </citation>
    <scope>NUCLEOTIDE SEQUENCE [LARGE SCALE GENOMIC DNA]</scope>
    <source>
        <strain evidence="2 3">B1D3A</strain>
    </source>
</reference>